<proteinExistence type="predicted"/>
<evidence type="ECO:0000256" key="1">
    <source>
        <dbReference type="SAM" id="MobiDB-lite"/>
    </source>
</evidence>
<dbReference type="CDD" id="cd04301">
    <property type="entry name" value="NAT_SF"/>
    <property type="match status" value="1"/>
</dbReference>
<gene>
    <name evidence="3" type="ORF">NPX13_g1095</name>
</gene>
<dbReference type="Pfam" id="PF13508">
    <property type="entry name" value="Acetyltransf_7"/>
    <property type="match status" value="1"/>
</dbReference>
<dbReference type="AlphaFoldDB" id="A0A9W8NMR2"/>
<dbReference type="VEuPathDB" id="FungiDB:F4678DRAFT_19067"/>
<feature type="domain" description="N-acetyltransferase" evidence="2">
    <location>
        <begin position="153"/>
        <end position="223"/>
    </location>
</feature>
<protein>
    <recommendedName>
        <fullName evidence="2">N-acetyltransferase domain-containing protein</fullName>
    </recommendedName>
</protein>
<comment type="caution">
    <text evidence="3">The sequence shown here is derived from an EMBL/GenBank/DDBJ whole genome shotgun (WGS) entry which is preliminary data.</text>
</comment>
<dbReference type="PROSITE" id="PS51186">
    <property type="entry name" value="GNAT"/>
    <property type="match status" value="1"/>
</dbReference>
<dbReference type="InterPro" id="IPR000182">
    <property type="entry name" value="GNAT_dom"/>
</dbReference>
<keyword evidence="4" id="KW-1185">Reference proteome</keyword>
<name>A0A9W8NMR2_9PEZI</name>
<sequence>MLISIQPLDMPDISACATLSAAAFATDPHTVVKQLGQRSYDMFDMTRSDLEKNLKRQNSLCVKAVDNRGIIVGHATWVFSDGDQKRASTRDISDGESGVMRRENSASKTNRLQARSDEATNGDPIERLQALEEVDMQDWLNNLVSADTPCMLVVGLAVSSDHQGQGIGSALLRHGNAIADERRLSIWVHSSHQAYNAYRKAGFETRRELMIDLDDYAPRPPRDGESTMMRITGQLDDGRWGQYVIRYMKRQPGSN</sequence>
<dbReference type="GO" id="GO:0016747">
    <property type="term" value="F:acyltransferase activity, transferring groups other than amino-acyl groups"/>
    <property type="evidence" value="ECO:0007669"/>
    <property type="project" value="InterPro"/>
</dbReference>
<dbReference type="InterPro" id="IPR052523">
    <property type="entry name" value="Trichothecene_AcTrans"/>
</dbReference>
<feature type="region of interest" description="Disordered" evidence="1">
    <location>
        <begin position="86"/>
        <end position="123"/>
    </location>
</feature>
<dbReference type="Gene3D" id="3.40.630.30">
    <property type="match status" value="1"/>
</dbReference>
<dbReference type="SUPFAM" id="SSF55729">
    <property type="entry name" value="Acyl-CoA N-acyltransferases (Nat)"/>
    <property type="match status" value="1"/>
</dbReference>
<organism evidence="3 4">
    <name type="scientific">Xylaria arbuscula</name>
    <dbReference type="NCBI Taxonomy" id="114810"/>
    <lineage>
        <taxon>Eukaryota</taxon>
        <taxon>Fungi</taxon>
        <taxon>Dikarya</taxon>
        <taxon>Ascomycota</taxon>
        <taxon>Pezizomycotina</taxon>
        <taxon>Sordariomycetes</taxon>
        <taxon>Xylariomycetidae</taxon>
        <taxon>Xylariales</taxon>
        <taxon>Xylariaceae</taxon>
        <taxon>Xylaria</taxon>
    </lineage>
</organism>
<evidence type="ECO:0000313" key="4">
    <source>
        <dbReference type="Proteomes" id="UP001148614"/>
    </source>
</evidence>
<feature type="compositionally biased region" description="Basic and acidic residues" evidence="1">
    <location>
        <begin position="114"/>
        <end position="123"/>
    </location>
</feature>
<feature type="compositionally biased region" description="Basic and acidic residues" evidence="1">
    <location>
        <begin position="86"/>
        <end position="105"/>
    </location>
</feature>
<dbReference type="EMBL" id="JANPWZ010000093">
    <property type="protein sequence ID" value="KAJ3579469.1"/>
    <property type="molecule type" value="Genomic_DNA"/>
</dbReference>
<dbReference type="PANTHER" id="PTHR42791:SF2">
    <property type="entry name" value="N-ACETYLTRANSFERASE DOMAIN-CONTAINING PROTEIN"/>
    <property type="match status" value="1"/>
</dbReference>
<reference evidence="3" key="1">
    <citation type="submission" date="2022-07" db="EMBL/GenBank/DDBJ databases">
        <title>Genome Sequence of Xylaria arbuscula.</title>
        <authorList>
            <person name="Buettner E."/>
        </authorList>
    </citation>
    <scope>NUCLEOTIDE SEQUENCE</scope>
    <source>
        <strain evidence="3">VT107</strain>
    </source>
</reference>
<dbReference type="PANTHER" id="PTHR42791">
    <property type="entry name" value="GNAT FAMILY ACETYLTRANSFERASE"/>
    <property type="match status" value="1"/>
</dbReference>
<accession>A0A9W8NMR2</accession>
<dbReference type="InterPro" id="IPR016181">
    <property type="entry name" value="Acyl_CoA_acyltransferase"/>
</dbReference>
<evidence type="ECO:0000259" key="2">
    <source>
        <dbReference type="PROSITE" id="PS51186"/>
    </source>
</evidence>
<dbReference type="Proteomes" id="UP001148614">
    <property type="component" value="Unassembled WGS sequence"/>
</dbReference>
<evidence type="ECO:0000313" key="3">
    <source>
        <dbReference type="EMBL" id="KAJ3579469.1"/>
    </source>
</evidence>